<accession>A0A5B7FAB4</accession>
<dbReference type="AlphaFoldDB" id="A0A5B7FAB4"/>
<dbReference type="Proteomes" id="UP000324222">
    <property type="component" value="Unassembled WGS sequence"/>
</dbReference>
<gene>
    <name evidence="1" type="ORF">E2C01_035646</name>
</gene>
<evidence type="ECO:0000313" key="2">
    <source>
        <dbReference type="Proteomes" id="UP000324222"/>
    </source>
</evidence>
<name>A0A5B7FAB4_PORTR</name>
<protein>
    <submittedName>
        <fullName evidence="1">Uncharacterized protein</fullName>
    </submittedName>
</protein>
<evidence type="ECO:0000313" key="1">
    <source>
        <dbReference type="EMBL" id="MPC42033.1"/>
    </source>
</evidence>
<dbReference type="EMBL" id="VSRR010005283">
    <property type="protein sequence ID" value="MPC42033.1"/>
    <property type="molecule type" value="Genomic_DNA"/>
</dbReference>
<keyword evidence="2" id="KW-1185">Reference proteome</keyword>
<organism evidence="1 2">
    <name type="scientific">Portunus trituberculatus</name>
    <name type="common">Swimming crab</name>
    <name type="synonym">Neptunus trituberculatus</name>
    <dbReference type="NCBI Taxonomy" id="210409"/>
    <lineage>
        <taxon>Eukaryota</taxon>
        <taxon>Metazoa</taxon>
        <taxon>Ecdysozoa</taxon>
        <taxon>Arthropoda</taxon>
        <taxon>Crustacea</taxon>
        <taxon>Multicrustacea</taxon>
        <taxon>Malacostraca</taxon>
        <taxon>Eumalacostraca</taxon>
        <taxon>Eucarida</taxon>
        <taxon>Decapoda</taxon>
        <taxon>Pleocyemata</taxon>
        <taxon>Brachyura</taxon>
        <taxon>Eubrachyura</taxon>
        <taxon>Portunoidea</taxon>
        <taxon>Portunidae</taxon>
        <taxon>Portuninae</taxon>
        <taxon>Portunus</taxon>
    </lineage>
</organism>
<reference evidence="1 2" key="1">
    <citation type="submission" date="2019-05" db="EMBL/GenBank/DDBJ databases">
        <title>Another draft genome of Portunus trituberculatus and its Hox gene families provides insights of decapod evolution.</title>
        <authorList>
            <person name="Jeong J.-H."/>
            <person name="Song I."/>
            <person name="Kim S."/>
            <person name="Choi T."/>
            <person name="Kim D."/>
            <person name="Ryu S."/>
            <person name="Kim W."/>
        </authorList>
    </citation>
    <scope>NUCLEOTIDE SEQUENCE [LARGE SCALE GENOMIC DNA]</scope>
    <source>
        <tissue evidence="1">Muscle</tissue>
    </source>
</reference>
<sequence>MAASADGDGAADMLPLKAHNSGGTPLLPLASCLLLGGLGWFTAVRCDSGVGFLTGLHLILRRLAFCVLIPRCGLAEVLTCCRVPGVRGSKVNPRRSAQKLVAQNQIIVLKIY</sequence>
<comment type="caution">
    <text evidence="1">The sequence shown here is derived from an EMBL/GenBank/DDBJ whole genome shotgun (WGS) entry which is preliminary data.</text>
</comment>
<proteinExistence type="predicted"/>